<dbReference type="GO" id="GO:0004222">
    <property type="term" value="F:metalloendopeptidase activity"/>
    <property type="evidence" value="ECO:0007669"/>
    <property type="project" value="InterPro"/>
</dbReference>
<feature type="compositionally biased region" description="Basic and acidic residues" evidence="16">
    <location>
        <begin position="1127"/>
        <end position="1136"/>
    </location>
</feature>
<accession>A0A1B0FK82</accession>
<dbReference type="EnsemblMetazoa" id="GMOY004276-RA">
    <property type="protein sequence ID" value="GMOY004276-PA"/>
    <property type="gene ID" value="GMOY004276"/>
</dbReference>
<dbReference type="GO" id="GO:0005694">
    <property type="term" value="C:chromosome"/>
    <property type="evidence" value="ECO:0007669"/>
    <property type="project" value="UniProtKB-SubCell"/>
</dbReference>
<dbReference type="GO" id="GO:0006281">
    <property type="term" value="P:DNA repair"/>
    <property type="evidence" value="ECO:0007669"/>
    <property type="project" value="UniProtKB-KW"/>
</dbReference>
<keyword evidence="6" id="KW-0479">Metal-binding</keyword>
<dbReference type="GO" id="GO:0008270">
    <property type="term" value="F:zinc ion binding"/>
    <property type="evidence" value="ECO:0007669"/>
    <property type="project" value="UniProtKB-KW"/>
</dbReference>
<feature type="region of interest" description="Disordered" evidence="16">
    <location>
        <begin position="1116"/>
        <end position="1161"/>
    </location>
</feature>
<dbReference type="GO" id="GO:0003697">
    <property type="term" value="F:single-stranded DNA binding"/>
    <property type="evidence" value="ECO:0007669"/>
    <property type="project" value="InterPro"/>
</dbReference>
<dbReference type="SMART" id="SM00734">
    <property type="entry name" value="ZnF_Rad18"/>
    <property type="match status" value="2"/>
</dbReference>
<keyword evidence="8 15" id="KW-0863">Zinc-finger</keyword>
<evidence type="ECO:0000256" key="10">
    <source>
        <dbReference type="ARBA" id="ARBA00022833"/>
    </source>
</evidence>
<dbReference type="VEuPathDB" id="VectorBase:GMOY004276"/>
<feature type="region of interest" description="Disordered" evidence="16">
    <location>
        <begin position="274"/>
        <end position="336"/>
    </location>
</feature>
<evidence type="ECO:0000256" key="11">
    <source>
        <dbReference type="ARBA" id="ARBA00023049"/>
    </source>
</evidence>
<dbReference type="Pfam" id="PF10263">
    <property type="entry name" value="SprT-like"/>
    <property type="match status" value="2"/>
</dbReference>
<feature type="compositionally biased region" description="Basic and acidic residues" evidence="16">
    <location>
        <begin position="208"/>
        <end position="220"/>
    </location>
</feature>
<evidence type="ECO:0000256" key="7">
    <source>
        <dbReference type="ARBA" id="ARBA00022763"/>
    </source>
</evidence>
<evidence type="ECO:0000256" key="14">
    <source>
        <dbReference type="ARBA" id="ARBA00030396"/>
    </source>
</evidence>
<dbReference type="PANTHER" id="PTHR21220">
    <property type="entry name" value="DNA-DEPENDENT METALLOPROTEASE SPRTN"/>
    <property type="match status" value="1"/>
</dbReference>
<name>A0A1B0FK82_GLOMM</name>
<dbReference type="Proteomes" id="UP000092444">
    <property type="component" value="Unassembled WGS sequence"/>
</dbReference>
<evidence type="ECO:0000256" key="5">
    <source>
        <dbReference type="ARBA" id="ARBA00022670"/>
    </source>
</evidence>
<dbReference type="GO" id="GO:0006508">
    <property type="term" value="P:proteolysis"/>
    <property type="evidence" value="ECO:0007669"/>
    <property type="project" value="UniProtKB-KW"/>
</dbReference>
<evidence type="ECO:0000256" key="6">
    <source>
        <dbReference type="ARBA" id="ARBA00022723"/>
    </source>
</evidence>
<keyword evidence="11" id="KW-0482">Metalloprotease</keyword>
<feature type="compositionally biased region" description="Polar residues" evidence="16">
    <location>
        <begin position="1008"/>
        <end position="1025"/>
    </location>
</feature>
<feature type="compositionally biased region" description="Basic residues" evidence="16">
    <location>
        <begin position="195"/>
        <end position="207"/>
    </location>
</feature>
<dbReference type="PROSITE" id="PS51908">
    <property type="entry name" value="ZF_UBZ4"/>
    <property type="match status" value="1"/>
</dbReference>
<feature type="region of interest" description="Disordered" evidence="16">
    <location>
        <begin position="352"/>
        <end position="388"/>
    </location>
</feature>
<feature type="compositionally biased region" description="Basic and acidic residues" evidence="16">
    <location>
        <begin position="352"/>
        <end position="363"/>
    </location>
</feature>
<keyword evidence="7 15" id="KW-0227">DNA damage</keyword>
<dbReference type="EMBL" id="CCAG010007411">
    <property type="status" value="NOT_ANNOTATED_CDS"/>
    <property type="molecule type" value="Genomic_DNA"/>
</dbReference>
<proteinExistence type="inferred from homology"/>
<dbReference type="Pfam" id="PF22934">
    <property type="entry name" value="SPRTN_ZBD"/>
    <property type="match status" value="2"/>
</dbReference>
<dbReference type="SMART" id="SM00731">
    <property type="entry name" value="SprT"/>
    <property type="match status" value="2"/>
</dbReference>
<evidence type="ECO:0000256" key="4">
    <source>
        <dbReference type="ARBA" id="ARBA00022454"/>
    </source>
</evidence>
<dbReference type="InterPro" id="IPR006642">
    <property type="entry name" value="Rad18_UBZ4"/>
</dbReference>
<feature type="compositionally biased region" description="Polar residues" evidence="16">
    <location>
        <begin position="720"/>
        <end position="737"/>
    </location>
</feature>
<keyword evidence="12 15" id="KW-0234">DNA repair</keyword>
<dbReference type="InterPro" id="IPR006640">
    <property type="entry name" value="SprT-like_domain"/>
</dbReference>
<feature type="region of interest" description="Disordered" evidence="16">
    <location>
        <begin position="195"/>
        <end position="224"/>
    </location>
</feature>
<feature type="region of interest" description="Disordered" evidence="16">
    <location>
        <begin position="937"/>
        <end position="956"/>
    </location>
</feature>
<feature type="domain" description="UBZ4-type" evidence="17">
    <location>
        <begin position="1289"/>
        <end position="1316"/>
    </location>
</feature>
<evidence type="ECO:0000313" key="18">
    <source>
        <dbReference type="EnsemblMetazoa" id="GMOY004276-PA"/>
    </source>
</evidence>
<evidence type="ECO:0000256" key="3">
    <source>
        <dbReference type="ARBA" id="ARBA00010724"/>
    </source>
</evidence>
<feature type="compositionally biased region" description="Polar residues" evidence="16">
    <location>
        <begin position="304"/>
        <end position="326"/>
    </location>
</feature>
<evidence type="ECO:0000256" key="2">
    <source>
        <dbReference type="ARBA" id="ARBA00004286"/>
    </source>
</evidence>
<evidence type="ECO:0000256" key="9">
    <source>
        <dbReference type="ARBA" id="ARBA00022801"/>
    </source>
</evidence>
<evidence type="ECO:0000259" key="17">
    <source>
        <dbReference type="PROSITE" id="PS51908"/>
    </source>
</evidence>
<dbReference type="PANTHER" id="PTHR21220:SF0">
    <property type="entry name" value="DNA-DEPENDENT METALLOPROTEASE SPRTN"/>
    <property type="match status" value="1"/>
</dbReference>
<dbReference type="GO" id="GO:0031593">
    <property type="term" value="F:polyubiquitin modification-dependent protein binding"/>
    <property type="evidence" value="ECO:0007669"/>
    <property type="project" value="TreeGrafter"/>
</dbReference>
<evidence type="ECO:0000256" key="1">
    <source>
        <dbReference type="ARBA" id="ARBA00004123"/>
    </source>
</evidence>
<comment type="subcellular location">
    <subcellularLocation>
        <location evidence="2">Chromosome</location>
    </subcellularLocation>
    <subcellularLocation>
        <location evidence="1">Nucleus</location>
    </subcellularLocation>
</comment>
<sequence>MQNLIHPQWETLDPTPDIFALFGQFDKKFFQCRLKCVTLEWGKRMHSCAGICYSRKYCDKKGITMRLSEPLLALRQRKDLIETMLHEMIHAYCFVLHIRESNGGHGPQFKKIMNAVNKVSGTNITVYHTFRDEKKSCNLYWWCCNGVCQERSPFYGHVVRTSSDAPGPDDIWWAKHQEECGGTLMKIKGPAEKLKLKKIKKSNKEKKKSSDGSSESRENFTSDLNTTNAHLINAAGRSKSNDLGAMSLGSTASVAKAFPPTSYPGLSSDPFSVLVNRPTSEQTSSSSSVPRGNLHNVVGLKDVGNTSKPSSSNASGWGKGTSLSQESDQHSTSENHIDRQFLRSVWEKRWNDGIDGNRQKNADESGPTVDIKRKRISNDDTPPCPSDVTCTSVEDSSCAKNRKDWVPIDEDIMVQENSSDDVITLSSGEDNDDQDDEEYEIYTPTINQKMTSAERQRVIKKEIIDESIDLCESDIELIDDEFDDNFEQSYEMTASSGLPDTSVINKYFGSNNFLKEFQKDNDLIASGSRLNSTSEIVTCPICETKMPRWQFAKHLNGCTGITLKIQPPKLAFKKLPTNTKEEGSARFSSKTAKNILRNAGYLGSDSTQTDLLSSFGEDDERELDTFFESSGINPSENNTIDLSSSPDDENIKRFRQRSIYKTTWQCPRCAREEKACETKLKRMPLDEDYKYALELHKRLNGGSEGGEGDCTDSDIQYLGSNKSSHNSLQTKRNNLRSNSDDDYLNRTQNLVHPQWEILDPTPDIFALFGQFDNKFFQCRLKCVTLEWSKRMFSCAGICYSRKNAFGMDVTIRLSEPLLKLRSRKDLIETMLHEMIHAYCFVLHIREGNGGHGPQFQKIMNAINQTAGTNITVYHSFHDEVKLYKQHWWRCNGVCQNRSPFFGYVKRTCNRAPGPNDFWWAKHQQDCGGAFIKIKEPDKKSKSKANKKLETKNNKKSCGSEDLRKFFTPTTNGFHGREANVKGLQNLNNGFKGGSTKTNGGGTILLNPRTKTASNSSPTSAKISPPTSYPGLSSDPCSIPIKHSSPSSLPRGNLHNVVSLKDIGTNVRSSSFKSSDWGRGNSLSTSSPKDNIPSGQVDRQLLRNVWAKRFNSCDTDCDKNNGSKKHKRNEDDVPGDIKRRRISNANKSPTSSEPSSLDKKFSMGVHDREDCTVIDEIINLSSSEDSDNDNDFQYKSAKPTIHKNMTTEQRQTMIKQEIIDDSTFLSDTDIEIIGDEFDDNFEDSVEMIAAGELADISIIDEFFGEDTLLKEFQTENGSSSGSRSSFSNDVITCPVCQTKMPRSQLAEHLDCCTGISEKLEPNERTNKKESALSKKTRKISKSAKDILRDAGYCEADLSKIVNLDNFDEDEYETNIL</sequence>
<organism evidence="18 19">
    <name type="scientific">Glossina morsitans morsitans</name>
    <name type="common">Savannah tsetse fly</name>
    <dbReference type="NCBI Taxonomy" id="37546"/>
    <lineage>
        <taxon>Eukaryota</taxon>
        <taxon>Metazoa</taxon>
        <taxon>Ecdysozoa</taxon>
        <taxon>Arthropoda</taxon>
        <taxon>Hexapoda</taxon>
        <taxon>Insecta</taxon>
        <taxon>Pterygota</taxon>
        <taxon>Neoptera</taxon>
        <taxon>Endopterygota</taxon>
        <taxon>Diptera</taxon>
        <taxon>Brachycera</taxon>
        <taxon>Muscomorpha</taxon>
        <taxon>Hippoboscoidea</taxon>
        <taxon>Glossinidae</taxon>
        <taxon>Glossina</taxon>
    </lineage>
</organism>
<feature type="compositionally biased region" description="Polar residues" evidence="16">
    <location>
        <begin position="1142"/>
        <end position="1154"/>
    </location>
</feature>
<evidence type="ECO:0000256" key="8">
    <source>
        <dbReference type="ARBA" id="ARBA00022771"/>
    </source>
</evidence>
<feature type="compositionally biased region" description="Polar residues" evidence="16">
    <location>
        <begin position="628"/>
        <end position="645"/>
    </location>
</feature>
<keyword evidence="5" id="KW-0645">Protease</keyword>
<evidence type="ECO:0000313" key="19">
    <source>
        <dbReference type="Proteomes" id="UP000092444"/>
    </source>
</evidence>
<comment type="similarity">
    <text evidence="3">Belongs to the Spartan family.</text>
</comment>
<evidence type="ECO:0000256" key="16">
    <source>
        <dbReference type="SAM" id="MobiDB-lite"/>
    </source>
</evidence>
<feature type="region of interest" description="Disordered" evidence="16">
    <location>
        <begin position="628"/>
        <end position="648"/>
    </location>
</feature>
<keyword evidence="13" id="KW-0539">Nucleus</keyword>
<feature type="region of interest" description="Disordered" evidence="16">
    <location>
        <begin position="1067"/>
        <end position="1096"/>
    </location>
</feature>
<feature type="compositionally biased region" description="Basic and acidic residues" evidence="16">
    <location>
        <begin position="946"/>
        <end position="956"/>
    </location>
</feature>
<evidence type="ECO:0000256" key="15">
    <source>
        <dbReference type="PROSITE-ProRule" id="PRU01256"/>
    </source>
</evidence>
<evidence type="ECO:0000256" key="13">
    <source>
        <dbReference type="ARBA" id="ARBA00023242"/>
    </source>
</evidence>
<dbReference type="InterPro" id="IPR044245">
    <property type="entry name" value="Spartan"/>
</dbReference>
<feature type="compositionally biased region" description="Basic and acidic residues" evidence="16">
    <location>
        <begin position="327"/>
        <end position="336"/>
    </location>
</feature>
<keyword evidence="10" id="KW-0862">Zinc</keyword>
<dbReference type="GO" id="GO:0005634">
    <property type="term" value="C:nucleus"/>
    <property type="evidence" value="ECO:0007669"/>
    <property type="project" value="UniProtKB-SubCell"/>
</dbReference>
<dbReference type="STRING" id="37546.A0A1B0FK82"/>
<evidence type="ECO:0000256" key="12">
    <source>
        <dbReference type="ARBA" id="ARBA00023204"/>
    </source>
</evidence>
<feature type="region of interest" description="Disordered" evidence="16">
    <location>
        <begin position="989"/>
        <end position="1052"/>
    </location>
</feature>
<keyword evidence="4" id="KW-0158">Chromosome</keyword>
<feature type="region of interest" description="Disordered" evidence="16">
    <location>
        <begin position="720"/>
        <end position="740"/>
    </location>
</feature>
<keyword evidence="9" id="KW-0378">Hydrolase</keyword>
<reference evidence="18" key="1">
    <citation type="submission" date="2020-05" db="UniProtKB">
        <authorList>
            <consortium name="EnsemblMetazoa"/>
        </authorList>
    </citation>
    <scope>IDENTIFICATION</scope>
    <source>
        <strain evidence="18">Yale</strain>
    </source>
</reference>
<dbReference type="InterPro" id="IPR055220">
    <property type="entry name" value="SPRTN_ZBD"/>
</dbReference>
<keyword evidence="19" id="KW-1185">Reference proteome</keyword>
<protein>
    <recommendedName>
        <fullName evidence="14">Protein with SprT-like domain at the N terminus</fullName>
    </recommendedName>
</protein>